<accession>A0ABC8JFL9</accession>
<organism evidence="2 3">
    <name type="scientific">Eruca vesicaria subsp. sativa</name>
    <name type="common">Garden rocket</name>
    <name type="synonym">Eruca sativa</name>
    <dbReference type="NCBI Taxonomy" id="29727"/>
    <lineage>
        <taxon>Eukaryota</taxon>
        <taxon>Viridiplantae</taxon>
        <taxon>Streptophyta</taxon>
        <taxon>Embryophyta</taxon>
        <taxon>Tracheophyta</taxon>
        <taxon>Spermatophyta</taxon>
        <taxon>Magnoliopsida</taxon>
        <taxon>eudicotyledons</taxon>
        <taxon>Gunneridae</taxon>
        <taxon>Pentapetalae</taxon>
        <taxon>rosids</taxon>
        <taxon>malvids</taxon>
        <taxon>Brassicales</taxon>
        <taxon>Brassicaceae</taxon>
        <taxon>Brassiceae</taxon>
        <taxon>Eruca</taxon>
    </lineage>
</organism>
<evidence type="ECO:0000313" key="2">
    <source>
        <dbReference type="EMBL" id="CAH8326344.1"/>
    </source>
</evidence>
<keyword evidence="3" id="KW-1185">Reference proteome</keyword>
<sequence length="96" mass="10133">MLHYASFVAYWIDTSCGKHMLLNRLLASLPFMRYASPKIATSLLQDAMSGAPLNVPGSAPGSGPGTTNSLPSMFPAGSAPPLSHRSCGSLRIELNK</sequence>
<evidence type="ECO:0000256" key="1">
    <source>
        <dbReference type="SAM" id="MobiDB-lite"/>
    </source>
</evidence>
<dbReference type="Proteomes" id="UP001642260">
    <property type="component" value="Unassembled WGS sequence"/>
</dbReference>
<protein>
    <submittedName>
        <fullName evidence="2">Uncharacterized protein</fullName>
    </submittedName>
</protein>
<dbReference type="AlphaFoldDB" id="A0ABC8JFL9"/>
<gene>
    <name evidence="2" type="ORF">ERUC_LOCUS10625</name>
</gene>
<proteinExistence type="predicted"/>
<dbReference type="EMBL" id="CAKOAT010104488">
    <property type="protein sequence ID" value="CAH8326344.1"/>
    <property type="molecule type" value="Genomic_DNA"/>
</dbReference>
<name>A0ABC8JFL9_ERUVS</name>
<comment type="caution">
    <text evidence="2">The sequence shown here is derived from an EMBL/GenBank/DDBJ whole genome shotgun (WGS) entry which is preliminary data.</text>
</comment>
<feature type="region of interest" description="Disordered" evidence="1">
    <location>
        <begin position="54"/>
        <end position="96"/>
    </location>
</feature>
<reference evidence="2 3" key="1">
    <citation type="submission" date="2022-03" db="EMBL/GenBank/DDBJ databases">
        <authorList>
            <person name="Macdonald S."/>
            <person name="Ahmed S."/>
            <person name="Newling K."/>
        </authorList>
    </citation>
    <scope>NUCLEOTIDE SEQUENCE [LARGE SCALE GENOMIC DNA]</scope>
</reference>
<evidence type="ECO:0000313" key="3">
    <source>
        <dbReference type="Proteomes" id="UP001642260"/>
    </source>
</evidence>